<sequence length="148" mass="16262">MAFFRFRNVEAVLLLLLISSSQVASFAVERRDQSDTEIKPYCEQPKIQGNPGLMAHDCAVAFYNFKYEGEHKVVRSNDGSVTSTFGTCRVILFCSSAVDISSGRMLSNSRRDGGFAKLQSTCTNNGFTGQIVLKGGCLLMTESLKKNV</sequence>
<evidence type="ECO:0000313" key="3">
    <source>
        <dbReference type="Proteomes" id="UP000008783"/>
    </source>
</evidence>
<reference key="1">
    <citation type="submission" date="2007-01" db="EMBL/GenBank/DDBJ databases">
        <title>The Genome Sequence of Puccinia graminis f. sp. tritici Strain CRL 75-36-700-3.</title>
        <authorList>
            <consortium name="The Broad Institute Genome Sequencing Platform"/>
            <person name="Birren B."/>
            <person name="Lander E."/>
            <person name="Galagan J."/>
            <person name="Nusbaum C."/>
            <person name="Devon K."/>
            <person name="Cuomo C."/>
            <person name="Jaffe D."/>
            <person name="Butler J."/>
            <person name="Alvarez P."/>
            <person name="Gnerre S."/>
            <person name="Grabherr M."/>
            <person name="Mauceli E."/>
            <person name="Brockman W."/>
            <person name="Young S."/>
            <person name="LaButti K."/>
            <person name="Sykes S."/>
            <person name="DeCaprio D."/>
            <person name="Crawford M."/>
            <person name="Koehrsen M."/>
            <person name="Engels R."/>
            <person name="Montgomery P."/>
            <person name="Pearson M."/>
            <person name="Howarth C."/>
            <person name="Larson L."/>
            <person name="White J."/>
            <person name="Zeng Q."/>
            <person name="Kodira C."/>
            <person name="Yandava C."/>
            <person name="Alvarado L."/>
            <person name="O'Leary S."/>
            <person name="Szabo L."/>
            <person name="Dean R."/>
            <person name="Schein J."/>
        </authorList>
    </citation>
    <scope>NUCLEOTIDE SEQUENCE</scope>
    <source>
        <strain>CRL 75-36-700-3</strain>
    </source>
</reference>
<reference evidence="3" key="2">
    <citation type="journal article" date="2011" name="Proc. Natl. Acad. Sci. U.S.A.">
        <title>Obligate biotrophy features unraveled by the genomic analysis of rust fungi.</title>
        <authorList>
            <person name="Duplessis S."/>
            <person name="Cuomo C.A."/>
            <person name="Lin Y.-C."/>
            <person name="Aerts A."/>
            <person name="Tisserant E."/>
            <person name="Veneault-Fourrey C."/>
            <person name="Joly D.L."/>
            <person name="Hacquard S."/>
            <person name="Amselem J."/>
            <person name="Cantarel B.L."/>
            <person name="Chiu R."/>
            <person name="Coutinho P.M."/>
            <person name="Feau N."/>
            <person name="Field M."/>
            <person name="Frey P."/>
            <person name="Gelhaye E."/>
            <person name="Goldberg J."/>
            <person name="Grabherr M.G."/>
            <person name="Kodira C.D."/>
            <person name="Kohler A."/>
            <person name="Kuees U."/>
            <person name="Lindquist E.A."/>
            <person name="Lucas S.M."/>
            <person name="Mago R."/>
            <person name="Mauceli E."/>
            <person name="Morin E."/>
            <person name="Murat C."/>
            <person name="Pangilinan J.L."/>
            <person name="Park R."/>
            <person name="Pearson M."/>
            <person name="Quesneville H."/>
            <person name="Rouhier N."/>
            <person name="Sakthikumar S."/>
            <person name="Salamov A.A."/>
            <person name="Schmutz J."/>
            <person name="Selles B."/>
            <person name="Shapiro H."/>
            <person name="Tanguay P."/>
            <person name="Tuskan G.A."/>
            <person name="Henrissat B."/>
            <person name="Van de Peer Y."/>
            <person name="Rouze P."/>
            <person name="Ellis J.G."/>
            <person name="Dodds P.N."/>
            <person name="Schein J.E."/>
            <person name="Zhong S."/>
            <person name="Hamelin R.C."/>
            <person name="Grigoriev I.V."/>
            <person name="Szabo L.J."/>
            <person name="Martin F."/>
        </authorList>
    </citation>
    <scope>NUCLEOTIDE SEQUENCE [LARGE SCALE GENOMIC DNA]</scope>
    <source>
        <strain evidence="3">CRL 75-36-700-3 / race SCCL</strain>
    </source>
</reference>
<keyword evidence="1" id="KW-0732">Signal</keyword>
<gene>
    <name evidence="2" type="ORF">PGTG_02169</name>
</gene>
<dbReference type="RefSeq" id="XP_003321127.1">
    <property type="nucleotide sequence ID" value="XM_003321079.2"/>
</dbReference>
<dbReference type="VEuPathDB" id="FungiDB:PGTG_02169"/>
<dbReference type="GeneID" id="10528728"/>
<evidence type="ECO:0008006" key="4">
    <source>
        <dbReference type="Google" id="ProtNLM"/>
    </source>
</evidence>
<keyword evidence="3" id="KW-1185">Reference proteome</keyword>
<feature type="chain" id="PRO_5003172214" description="Cyanovirin-N domain-containing protein" evidence="1">
    <location>
        <begin position="26"/>
        <end position="148"/>
    </location>
</feature>
<dbReference type="OrthoDB" id="10343838at2759"/>
<dbReference type="HOGENOM" id="CLU_160859_0_0_1"/>
<dbReference type="AlphaFoldDB" id="E3JXD3"/>
<dbReference type="KEGG" id="pgr:PGTG_02169"/>
<feature type="signal peptide" evidence="1">
    <location>
        <begin position="1"/>
        <end position="25"/>
    </location>
</feature>
<accession>E3JXD3</accession>
<evidence type="ECO:0000313" key="2">
    <source>
        <dbReference type="EMBL" id="EFP76708.1"/>
    </source>
</evidence>
<proteinExistence type="predicted"/>
<protein>
    <recommendedName>
        <fullName evidence="4">Cyanovirin-N domain-containing protein</fullName>
    </recommendedName>
</protein>
<organism evidence="2 3">
    <name type="scientific">Puccinia graminis f. sp. tritici (strain CRL 75-36-700-3 / race SCCL)</name>
    <name type="common">Black stem rust fungus</name>
    <dbReference type="NCBI Taxonomy" id="418459"/>
    <lineage>
        <taxon>Eukaryota</taxon>
        <taxon>Fungi</taxon>
        <taxon>Dikarya</taxon>
        <taxon>Basidiomycota</taxon>
        <taxon>Pucciniomycotina</taxon>
        <taxon>Pucciniomycetes</taxon>
        <taxon>Pucciniales</taxon>
        <taxon>Pucciniaceae</taxon>
        <taxon>Puccinia</taxon>
    </lineage>
</organism>
<evidence type="ECO:0000256" key="1">
    <source>
        <dbReference type="SAM" id="SignalP"/>
    </source>
</evidence>
<name>E3JXD3_PUCGT</name>
<dbReference type="Proteomes" id="UP000008783">
    <property type="component" value="Unassembled WGS sequence"/>
</dbReference>
<dbReference type="EMBL" id="DS178266">
    <property type="protein sequence ID" value="EFP76708.1"/>
    <property type="molecule type" value="Genomic_DNA"/>
</dbReference>
<dbReference type="InParanoid" id="E3JXD3"/>